<keyword evidence="1" id="KW-0732">Signal</keyword>
<reference evidence="5" key="1">
    <citation type="journal article" date="2019" name="Int. J. Syst. Evol. Microbiol.">
        <title>The Global Catalogue of Microorganisms (GCM) 10K type strain sequencing project: providing services to taxonomists for standard genome sequencing and annotation.</title>
        <authorList>
            <consortium name="The Broad Institute Genomics Platform"/>
            <consortium name="The Broad Institute Genome Sequencing Center for Infectious Disease"/>
            <person name="Wu L."/>
            <person name="Ma J."/>
        </authorList>
    </citation>
    <scope>NUCLEOTIDE SEQUENCE [LARGE SCALE GENOMIC DNA]</scope>
    <source>
        <strain evidence="5">JCM 18392</strain>
    </source>
</reference>
<evidence type="ECO:0008006" key="6">
    <source>
        <dbReference type="Google" id="ProtNLM"/>
    </source>
</evidence>
<dbReference type="SUPFAM" id="SSF55486">
    <property type="entry name" value="Metalloproteases ('zincins'), catalytic domain"/>
    <property type="match status" value="1"/>
</dbReference>
<feature type="domain" description="Peptidase M61 catalytic" evidence="2">
    <location>
        <begin position="303"/>
        <end position="366"/>
    </location>
</feature>
<feature type="chain" id="PRO_5046571395" description="Peptidase M61 catalytic domain-containing protein" evidence="1">
    <location>
        <begin position="33"/>
        <end position="499"/>
    </location>
</feature>
<dbReference type="Proteomes" id="UP001501323">
    <property type="component" value="Unassembled WGS sequence"/>
</dbReference>
<evidence type="ECO:0000256" key="1">
    <source>
        <dbReference type="SAM" id="SignalP"/>
    </source>
</evidence>
<comment type="caution">
    <text evidence="4">The sequence shown here is derived from an EMBL/GenBank/DDBJ whole genome shotgun (WGS) entry which is preliminary data.</text>
</comment>
<dbReference type="Gene3D" id="1.10.390.10">
    <property type="entry name" value="Neutral Protease Domain 2"/>
    <property type="match status" value="1"/>
</dbReference>
<keyword evidence="5" id="KW-1185">Reference proteome</keyword>
<accession>A0ABP9DS79</accession>
<dbReference type="InterPro" id="IPR040756">
    <property type="entry name" value="Peptidase_M61_N"/>
</dbReference>
<feature type="domain" description="Peptidase M61 N-terminal" evidence="3">
    <location>
        <begin position="45"/>
        <end position="209"/>
    </location>
</feature>
<gene>
    <name evidence="4" type="ORF">GCM10023332_05080</name>
</gene>
<organism evidence="4 5">
    <name type="scientific">Luteimonas vadosa</name>
    <dbReference type="NCBI Taxonomy" id="1165507"/>
    <lineage>
        <taxon>Bacteria</taxon>
        <taxon>Pseudomonadati</taxon>
        <taxon>Pseudomonadota</taxon>
        <taxon>Gammaproteobacteria</taxon>
        <taxon>Lysobacterales</taxon>
        <taxon>Lysobacteraceae</taxon>
        <taxon>Luteimonas</taxon>
    </lineage>
</organism>
<proteinExistence type="predicted"/>
<name>A0ABP9DS79_9GAMM</name>
<evidence type="ECO:0000313" key="5">
    <source>
        <dbReference type="Proteomes" id="UP001501323"/>
    </source>
</evidence>
<dbReference type="Pfam" id="PF17899">
    <property type="entry name" value="Peptidase_M61_N"/>
    <property type="match status" value="1"/>
</dbReference>
<protein>
    <recommendedName>
        <fullName evidence="6">Peptidase M61 catalytic domain-containing protein</fullName>
    </recommendedName>
</protein>
<evidence type="ECO:0000259" key="2">
    <source>
        <dbReference type="Pfam" id="PF05299"/>
    </source>
</evidence>
<dbReference type="Gene3D" id="2.60.40.3650">
    <property type="match status" value="1"/>
</dbReference>
<evidence type="ECO:0000313" key="4">
    <source>
        <dbReference type="EMBL" id="GAA4856397.1"/>
    </source>
</evidence>
<dbReference type="PROSITE" id="PS51257">
    <property type="entry name" value="PROKAR_LIPOPROTEIN"/>
    <property type="match status" value="1"/>
</dbReference>
<dbReference type="InterPro" id="IPR027268">
    <property type="entry name" value="Peptidase_M4/M1_CTD_sf"/>
</dbReference>
<dbReference type="InterPro" id="IPR007963">
    <property type="entry name" value="Peptidase_M61_catalytic"/>
</dbReference>
<feature type="signal peptide" evidence="1">
    <location>
        <begin position="1"/>
        <end position="32"/>
    </location>
</feature>
<evidence type="ECO:0000259" key="3">
    <source>
        <dbReference type="Pfam" id="PF17899"/>
    </source>
</evidence>
<dbReference type="Pfam" id="PF05299">
    <property type="entry name" value="Peptidase_M61"/>
    <property type="match status" value="1"/>
</dbReference>
<dbReference type="EMBL" id="BAABJY010000001">
    <property type="protein sequence ID" value="GAA4856397.1"/>
    <property type="molecule type" value="Genomic_DNA"/>
</dbReference>
<sequence>MGQTREGTMANWTRVGLSVLLLLCGCATNGGAGPAMPAAMGAGARYAIAIDRVAPLRLHVTATLPSVADRLQMSTTRPGGIDVLDRQGWPGIVSGLRAAAPDGSPIGVEPVGEEGWRLAREATGPVTLHYQVDYAPLVALDWPAANESGYADADAIVLAGRSVFITVPGQSASHVGIDAPEGWHVASPWPGAGDGPGFVAGSVPDLVDNLFVLTRHRPDSVRSEGFTVTLVPLGHWRQASTEVRGTVDPIARQYTRLLPVEGAPPYLMVLMPQRARGGESFRNSFAMTVEDPPGPGNRARWGNTLAHELFHYWNGWRLRGKDYAATQWFQEGFTEYMANRAMLEAGLVTPDQFLQSLSTHVANYRRLESTLEAPGTRKGPPLYSGGALTAFLWDVAIRDASEGERDLDDVFAALWRRTDRGARDYDWRDIRAALDATQMHDWEGFRQRHLSGREALPIVEALRTLGLQLVEKAGGQPDVRRDHAAATSARALRAQYGLD</sequence>